<comment type="similarity">
    <text evidence="2">Belongs to the CPA3 antiporters (TC 2.A.63) subunit D family.</text>
</comment>
<organism evidence="9 10">
    <name type="scientific">Mycolicibacillus koreensis</name>
    <dbReference type="NCBI Taxonomy" id="1069220"/>
    <lineage>
        <taxon>Bacteria</taxon>
        <taxon>Bacillati</taxon>
        <taxon>Actinomycetota</taxon>
        <taxon>Actinomycetes</taxon>
        <taxon>Mycobacteriales</taxon>
        <taxon>Mycobacteriaceae</taxon>
        <taxon>Mycolicibacillus</taxon>
    </lineage>
</organism>
<evidence type="ECO:0000256" key="4">
    <source>
        <dbReference type="ARBA" id="ARBA00022692"/>
    </source>
</evidence>
<evidence type="ECO:0000256" key="5">
    <source>
        <dbReference type="ARBA" id="ARBA00022989"/>
    </source>
</evidence>
<keyword evidence="3" id="KW-1003">Cell membrane</keyword>
<evidence type="ECO:0000259" key="8">
    <source>
        <dbReference type="Pfam" id="PF00361"/>
    </source>
</evidence>
<dbReference type="Pfam" id="PF00361">
    <property type="entry name" value="Proton_antipo_M"/>
    <property type="match status" value="1"/>
</dbReference>
<name>A0A7I7SGK6_9MYCO</name>
<dbReference type="OrthoDB" id="9768329at2"/>
<comment type="subcellular location">
    <subcellularLocation>
        <location evidence="1">Cell membrane</location>
        <topology evidence="1">Multi-pass membrane protein</topology>
    </subcellularLocation>
    <subcellularLocation>
        <location evidence="7">Membrane</location>
        <topology evidence="7">Multi-pass membrane protein</topology>
    </subcellularLocation>
</comment>
<evidence type="ECO:0000256" key="2">
    <source>
        <dbReference type="ARBA" id="ARBA00005346"/>
    </source>
</evidence>
<evidence type="ECO:0000313" key="9">
    <source>
        <dbReference type="EMBL" id="OSC34349.1"/>
    </source>
</evidence>
<dbReference type="Proteomes" id="UP000193577">
    <property type="component" value="Unassembled WGS sequence"/>
</dbReference>
<feature type="domain" description="NADH:quinone oxidoreductase/Mrp antiporter transmembrane" evidence="8">
    <location>
        <begin position="139"/>
        <end position="423"/>
    </location>
</feature>
<sequence length="531" mass="54887">MTLATALIPLPVLLPTLGAAATLVCGPRARVQRAITLLVLTAVTAIAATLVYLADRDGTLAVAIGGWDVTPAGLGPLGITLVVDRLSALMLVVSAVVLLSVMVYAIGQGIRDGDDRQPVSIFLPTYLSLTAGVSMAFLAGDLFNLFVGFEVLLTASYVLLTIGASADRVRAGIGYVMVSMVSSLIFLIGIALVYAATGTLNLAELATRTGDLSTGIRTAIFAVLLVAFGIKAAVFPMSAWLPDAYPTAPAPITAVFAGILTKVGVYAIIRADTLLFPGGRLNPVLLVAALLTMLVGILGAIAQSDIKRLLSFTLVSHIGFLVFGVAVTTAVGTAGAIYYMVHHIVVMTTLFLAAGLIERQGGASTVQRLGGLAANPMLAFLFLVPALNFGGIPPFSGFIGKVALLQAGTVNGSVLSWLLVAGTLTTSLLTLLVMARVWSRVFWRPRVDAPEALAAAAPSVLLVNTEEIAYADRDDVGRMPRSMVAATLALIAVAVGLTVAAGPVFGYTQRAADEIIDRGPYLSTVLGGGDS</sequence>
<dbReference type="AlphaFoldDB" id="A0A7I7SGK6"/>
<dbReference type="GO" id="GO:0008137">
    <property type="term" value="F:NADH dehydrogenase (ubiquinone) activity"/>
    <property type="evidence" value="ECO:0007669"/>
    <property type="project" value="InterPro"/>
</dbReference>
<gene>
    <name evidence="9" type="ORF">B8W67_07360</name>
</gene>
<protein>
    <submittedName>
        <fullName evidence="9">Na+/H+ antiporter subunit D</fullName>
    </submittedName>
</protein>
<dbReference type="GO" id="GO:0042773">
    <property type="term" value="P:ATP synthesis coupled electron transport"/>
    <property type="evidence" value="ECO:0007669"/>
    <property type="project" value="InterPro"/>
</dbReference>
<evidence type="ECO:0000256" key="3">
    <source>
        <dbReference type="ARBA" id="ARBA00022475"/>
    </source>
</evidence>
<evidence type="ECO:0000256" key="6">
    <source>
        <dbReference type="ARBA" id="ARBA00023136"/>
    </source>
</evidence>
<proteinExistence type="inferred from homology"/>
<dbReference type="EMBL" id="NCXO01000011">
    <property type="protein sequence ID" value="OSC34349.1"/>
    <property type="molecule type" value="Genomic_DNA"/>
</dbReference>
<evidence type="ECO:0000256" key="1">
    <source>
        <dbReference type="ARBA" id="ARBA00004651"/>
    </source>
</evidence>
<reference evidence="9 10" key="1">
    <citation type="submission" date="2017-04" db="EMBL/GenBank/DDBJ databases">
        <title>The new phylogeny of genus Mycobacterium.</title>
        <authorList>
            <person name="Tortoli E."/>
            <person name="Trovato A."/>
            <person name="Cirillo D.M."/>
        </authorList>
    </citation>
    <scope>NUCLEOTIDE SEQUENCE [LARGE SCALE GENOMIC DNA]</scope>
    <source>
        <strain evidence="9 10">KCTC 19819</strain>
    </source>
</reference>
<dbReference type="NCBIfam" id="NF009308">
    <property type="entry name" value="PRK12665.1"/>
    <property type="match status" value="1"/>
</dbReference>
<dbReference type="PRINTS" id="PR01437">
    <property type="entry name" value="NUOXDRDTASE4"/>
</dbReference>
<dbReference type="PANTHER" id="PTHR42703">
    <property type="entry name" value="NADH DEHYDROGENASE"/>
    <property type="match status" value="1"/>
</dbReference>
<accession>A0A7I7SGK6</accession>
<evidence type="ECO:0000256" key="7">
    <source>
        <dbReference type="RuleBase" id="RU000320"/>
    </source>
</evidence>
<dbReference type="InterPro" id="IPR001750">
    <property type="entry name" value="ND/Mrp_TM"/>
</dbReference>
<dbReference type="GO" id="GO:0005886">
    <property type="term" value="C:plasma membrane"/>
    <property type="evidence" value="ECO:0007669"/>
    <property type="project" value="UniProtKB-SubCell"/>
</dbReference>
<keyword evidence="6" id="KW-0472">Membrane</keyword>
<keyword evidence="10" id="KW-1185">Reference proteome</keyword>
<dbReference type="RefSeq" id="WP_085303235.1">
    <property type="nucleotide sequence ID" value="NZ_AP022594.1"/>
</dbReference>
<dbReference type="PANTHER" id="PTHR42703:SF1">
    <property type="entry name" value="NA(+)_H(+) ANTIPORTER SUBUNIT D1"/>
    <property type="match status" value="1"/>
</dbReference>
<keyword evidence="5" id="KW-1133">Transmembrane helix</keyword>
<keyword evidence="4 7" id="KW-0812">Transmembrane</keyword>
<evidence type="ECO:0000313" key="10">
    <source>
        <dbReference type="Proteomes" id="UP000193577"/>
    </source>
</evidence>
<comment type="caution">
    <text evidence="9">The sequence shown here is derived from an EMBL/GenBank/DDBJ whole genome shotgun (WGS) entry which is preliminary data.</text>
</comment>
<dbReference type="InterPro" id="IPR003918">
    <property type="entry name" value="NADH_UbQ_OxRdtase"/>
</dbReference>
<dbReference type="InterPro" id="IPR050586">
    <property type="entry name" value="CPA3_Na-H_Antiporter_D"/>
</dbReference>